<keyword evidence="4 8" id="KW-0067">ATP-binding</keyword>
<evidence type="ECO:0000256" key="5">
    <source>
        <dbReference type="ARBA" id="ARBA00023251"/>
    </source>
</evidence>
<accession>A0ABY2B6T5</accession>
<feature type="region of interest" description="Disordered" evidence="6">
    <location>
        <begin position="143"/>
        <end position="236"/>
    </location>
</feature>
<dbReference type="PANTHER" id="PTHR42711">
    <property type="entry name" value="ABC TRANSPORTER ATP-BINDING PROTEIN"/>
    <property type="match status" value="1"/>
</dbReference>
<dbReference type="EMBL" id="SLWM01000039">
    <property type="protein sequence ID" value="TCO09537.1"/>
    <property type="molecule type" value="Genomic_DNA"/>
</dbReference>
<dbReference type="RefSeq" id="WP_369410621.1">
    <property type="nucleotide sequence ID" value="NZ_SLWM01000039.1"/>
</dbReference>
<dbReference type="Pfam" id="PF00005">
    <property type="entry name" value="ABC_tran"/>
    <property type="match status" value="1"/>
</dbReference>
<dbReference type="InterPro" id="IPR003439">
    <property type="entry name" value="ABC_transporter-like_ATP-bd"/>
</dbReference>
<dbReference type="InterPro" id="IPR027417">
    <property type="entry name" value="P-loop_NTPase"/>
</dbReference>
<evidence type="ECO:0000256" key="2">
    <source>
        <dbReference type="ARBA" id="ARBA00022448"/>
    </source>
</evidence>
<proteinExistence type="predicted"/>
<gene>
    <name evidence="8" type="ORF">EV644_1394</name>
</gene>
<dbReference type="SUPFAM" id="SSF52540">
    <property type="entry name" value="P-loop containing nucleoside triphosphate hydrolases"/>
    <property type="match status" value="1"/>
</dbReference>
<dbReference type="PANTHER" id="PTHR42711:SF19">
    <property type="entry name" value="DOXORUBICIN RESISTANCE ATP-BINDING PROTEIN DRRA"/>
    <property type="match status" value="1"/>
</dbReference>
<sequence>MNGPPAVLAEGLVKRFGAVQALAGVDLEVPAGAVVGLLGPNGAGKTTVVRILATLLRPDAGTARVAGLDVVRKGAAVRRVVGLSGQYAAVDGYLTGRENLRMIGRLAGLRVTPARRRADELLESFELAVAADRTVRTYSAGCGADSMSPPAWSPRPPCCSSTSRPPDSIHAAGSGSGACSANSKTRAPACCSPPSTSRKPTGWPTGSSSWTPVGSSRPAPRPKSRLGGDRLELQANPGDDPTALAAALRGLGSGPPIVDTELGRVVLTVNDGSSVLPEVAARPATNNLRIADLALRRPTLDDVFLSLTGQPPQAPTLALAGSNAAGRTT</sequence>
<feature type="domain" description="ABC transporter" evidence="7">
    <location>
        <begin position="7"/>
        <end position="303"/>
    </location>
</feature>
<keyword evidence="9" id="KW-1185">Reference proteome</keyword>
<reference evidence="8 9" key="1">
    <citation type="journal article" date="2015" name="Stand. Genomic Sci.">
        <title>Genomic Encyclopedia of Bacterial and Archaeal Type Strains, Phase III: the genomes of soil and plant-associated and newly described type strains.</title>
        <authorList>
            <person name="Whitman W.B."/>
            <person name="Woyke T."/>
            <person name="Klenk H.P."/>
            <person name="Zhou Y."/>
            <person name="Lilburn T.G."/>
            <person name="Beck B.J."/>
            <person name="De Vos P."/>
            <person name="Vandamme P."/>
            <person name="Eisen J.A."/>
            <person name="Garrity G."/>
            <person name="Hugenholtz P."/>
            <person name="Kyrpides N.C."/>
        </authorList>
    </citation>
    <scope>NUCLEOTIDE SEQUENCE [LARGE SCALE GENOMIC DNA]</scope>
    <source>
        <strain evidence="8 9">VKM Ac-2538</strain>
    </source>
</reference>
<feature type="compositionally biased region" description="Polar residues" evidence="6">
    <location>
        <begin position="193"/>
        <end position="214"/>
    </location>
</feature>
<keyword evidence="5" id="KW-0046">Antibiotic resistance</keyword>
<protein>
    <submittedName>
        <fullName evidence="8">ABC-2 type transport system ATP-binding protein</fullName>
    </submittedName>
</protein>
<evidence type="ECO:0000259" key="7">
    <source>
        <dbReference type="PROSITE" id="PS50893"/>
    </source>
</evidence>
<dbReference type="GO" id="GO:0005524">
    <property type="term" value="F:ATP binding"/>
    <property type="evidence" value="ECO:0007669"/>
    <property type="project" value="UniProtKB-KW"/>
</dbReference>
<dbReference type="InterPro" id="IPR050763">
    <property type="entry name" value="ABC_transporter_ATP-binding"/>
</dbReference>
<keyword evidence="3" id="KW-0547">Nucleotide-binding</keyword>
<evidence type="ECO:0000256" key="3">
    <source>
        <dbReference type="ARBA" id="ARBA00022741"/>
    </source>
</evidence>
<evidence type="ECO:0000313" key="9">
    <source>
        <dbReference type="Proteomes" id="UP000295818"/>
    </source>
</evidence>
<comment type="caution">
    <text evidence="8">The sequence shown here is derived from an EMBL/GenBank/DDBJ whole genome shotgun (WGS) entry which is preliminary data.</text>
</comment>
<dbReference type="Proteomes" id="UP000295818">
    <property type="component" value="Unassembled WGS sequence"/>
</dbReference>
<keyword evidence="2" id="KW-0813">Transport</keyword>
<evidence type="ECO:0000256" key="1">
    <source>
        <dbReference type="ARBA" id="ARBA00004202"/>
    </source>
</evidence>
<comment type="subcellular location">
    <subcellularLocation>
        <location evidence="1">Cell membrane</location>
        <topology evidence="1">Peripheral membrane protein</topology>
    </subcellularLocation>
</comment>
<evidence type="ECO:0000313" key="8">
    <source>
        <dbReference type="EMBL" id="TCO09537.1"/>
    </source>
</evidence>
<evidence type="ECO:0000256" key="6">
    <source>
        <dbReference type="SAM" id="MobiDB-lite"/>
    </source>
</evidence>
<organism evidence="8 9">
    <name type="scientific">Kribbella orskensis</name>
    <dbReference type="NCBI Taxonomy" id="2512216"/>
    <lineage>
        <taxon>Bacteria</taxon>
        <taxon>Bacillati</taxon>
        <taxon>Actinomycetota</taxon>
        <taxon>Actinomycetes</taxon>
        <taxon>Propionibacteriales</taxon>
        <taxon>Kribbellaceae</taxon>
        <taxon>Kribbella</taxon>
    </lineage>
</organism>
<dbReference type="Gene3D" id="3.40.50.300">
    <property type="entry name" value="P-loop containing nucleotide triphosphate hydrolases"/>
    <property type="match status" value="1"/>
</dbReference>
<dbReference type="PROSITE" id="PS50893">
    <property type="entry name" value="ABC_TRANSPORTER_2"/>
    <property type="match status" value="1"/>
</dbReference>
<name>A0ABY2B6T5_9ACTN</name>
<feature type="compositionally biased region" description="Low complexity" evidence="6">
    <location>
        <begin position="158"/>
        <end position="183"/>
    </location>
</feature>
<evidence type="ECO:0000256" key="4">
    <source>
        <dbReference type="ARBA" id="ARBA00022840"/>
    </source>
</evidence>